<dbReference type="Proteomes" id="UP000831785">
    <property type="component" value="Chromosome"/>
</dbReference>
<keyword evidence="4" id="KW-1185">Reference proteome</keyword>
<dbReference type="GO" id="GO:0003677">
    <property type="term" value="F:DNA binding"/>
    <property type="evidence" value="ECO:0007669"/>
    <property type="project" value="UniProtKB-KW"/>
</dbReference>
<sequence length="167" mass="17964">MMPSFLSLGLALAATLAAHGVSAQPAAPAPKYVKTPTGFLLVLRQGDNVLQELEQLATREKIPGASLTGLGFVHPTFGFWNQQTKTYDPKSFRDTELASLTGSIAWKDNKPALHLHGVVTDKAFAAYGGHILALEVSTGSVEVTVTVHPQRLIREVDERNGATVMSW</sequence>
<dbReference type="SUPFAM" id="SSF117856">
    <property type="entry name" value="AF0104/ALDC/Ptd012-like"/>
    <property type="match status" value="1"/>
</dbReference>
<protein>
    <submittedName>
        <fullName evidence="3">DNA-binding protein</fullName>
    </submittedName>
</protein>
<dbReference type="PROSITE" id="PS51742">
    <property type="entry name" value="PPC"/>
    <property type="match status" value="1"/>
</dbReference>
<evidence type="ECO:0000259" key="2">
    <source>
        <dbReference type="PROSITE" id="PS51742"/>
    </source>
</evidence>
<dbReference type="CDD" id="cd11378">
    <property type="entry name" value="DUF296"/>
    <property type="match status" value="1"/>
</dbReference>
<reference evidence="3 4" key="1">
    <citation type="submission" date="2022-04" db="EMBL/GenBank/DDBJ databases">
        <title>Hymenobacter sp. isolated from the air.</title>
        <authorList>
            <person name="Won M."/>
            <person name="Lee C.-M."/>
            <person name="Woen H.-Y."/>
            <person name="Kwon S.-W."/>
        </authorList>
    </citation>
    <scope>NUCLEOTIDE SEQUENCE [LARGE SCALE GENOMIC DNA]</scope>
    <source>
        <strain evidence="4">5116 S-27</strain>
    </source>
</reference>
<proteinExistence type="predicted"/>
<dbReference type="InterPro" id="IPR005175">
    <property type="entry name" value="PPC_dom"/>
</dbReference>
<dbReference type="PANTHER" id="PTHR34988:SF1">
    <property type="entry name" value="DNA-BINDING PROTEIN"/>
    <property type="match status" value="1"/>
</dbReference>
<feature type="signal peptide" evidence="1">
    <location>
        <begin position="1"/>
        <end position="23"/>
    </location>
</feature>
<feature type="domain" description="PPC" evidence="2">
    <location>
        <begin position="33"/>
        <end position="167"/>
    </location>
</feature>
<dbReference type="RefSeq" id="WP_244715239.1">
    <property type="nucleotide sequence ID" value="NZ_CP095049.1"/>
</dbReference>
<dbReference type="Pfam" id="PF03479">
    <property type="entry name" value="PCC"/>
    <property type="match status" value="1"/>
</dbReference>
<keyword evidence="3" id="KW-0238">DNA-binding</keyword>
<dbReference type="PANTHER" id="PTHR34988">
    <property type="entry name" value="PROTEIN, PUTATIVE-RELATED"/>
    <property type="match status" value="1"/>
</dbReference>
<feature type="chain" id="PRO_5046446671" evidence="1">
    <location>
        <begin position="24"/>
        <end position="167"/>
    </location>
</feature>
<dbReference type="EMBL" id="CP095049">
    <property type="protein sequence ID" value="UOQ51827.1"/>
    <property type="molecule type" value="Genomic_DNA"/>
</dbReference>
<keyword evidence="1" id="KW-0732">Signal</keyword>
<organism evidence="3 4">
    <name type="scientific">Hymenobacter cellulosivorans</name>
    <dbReference type="NCBI Taxonomy" id="2932249"/>
    <lineage>
        <taxon>Bacteria</taxon>
        <taxon>Pseudomonadati</taxon>
        <taxon>Bacteroidota</taxon>
        <taxon>Cytophagia</taxon>
        <taxon>Cytophagales</taxon>
        <taxon>Hymenobacteraceae</taxon>
        <taxon>Hymenobacter</taxon>
    </lineage>
</organism>
<name>A0ABY4F742_9BACT</name>
<gene>
    <name evidence="3" type="ORF">MUN80_18940</name>
</gene>
<evidence type="ECO:0000256" key="1">
    <source>
        <dbReference type="SAM" id="SignalP"/>
    </source>
</evidence>
<evidence type="ECO:0000313" key="4">
    <source>
        <dbReference type="Proteomes" id="UP000831785"/>
    </source>
</evidence>
<accession>A0ABY4F742</accession>
<evidence type="ECO:0000313" key="3">
    <source>
        <dbReference type="EMBL" id="UOQ51827.1"/>
    </source>
</evidence>
<dbReference type="Gene3D" id="3.30.1330.80">
    <property type="entry name" value="Hypothetical protein, similar to alpha- acetolactate decarboxylase, domain 2"/>
    <property type="match status" value="1"/>
</dbReference>